<evidence type="ECO:0000256" key="6">
    <source>
        <dbReference type="ARBA" id="ARBA00023014"/>
    </source>
</evidence>
<keyword evidence="5" id="KW-0408">Iron</keyword>
<sequence>MTELDELLRRLREAAAAPRSHAVTIPTRSYRSADLFSLEAEYMFRRGWVLIGREDQLAEPNSYRTIDLVGDLLIMTRDAHGAFHVFSRLCPHRGAELVSGAGSRKVLVCPYHAWSFDLAGECRAAPLMRELDDFDRGRHGLRPIAHEIWNGFVFVNLSGDAAPLAPRLLPLADELTDCGIDDFIVAKTVDFGVVEYDWKILLENSMECYHHLGTHAHSLGKMFPAEKSRTELGSEDYVLTVSSAADRPVDESSPMRAITGDARIATIFPNGHFTARPEGGTLLQTLPLAPGRSQVFAHVMVPRRVVESEDAAALIEARVKRMEHVLAEDWDICRKVQNASGATQPHMGRLSSYEEPLWLFYRYMARALASVEDAGRPLSWG</sequence>
<dbReference type="GO" id="GO:0051537">
    <property type="term" value="F:2 iron, 2 sulfur cluster binding"/>
    <property type="evidence" value="ECO:0007669"/>
    <property type="project" value="UniProtKB-KW"/>
</dbReference>
<evidence type="ECO:0000313" key="8">
    <source>
        <dbReference type="EMBL" id="MBB2169726.1"/>
    </source>
</evidence>
<dbReference type="Pfam" id="PF00355">
    <property type="entry name" value="Rieske"/>
    <property type="match status" value="1"/>
</dbReference>
<dbReference type="SUPFAM" id="SSF50022">
    <property type="entry name" value="ISP domain"/>
    <property type="match status" value="1"/>
</dbReference>
<comment type="caution">
    <text evidence="8">The sequence shown here is derived from an EMBL/GenBank/DDBJ whole genome shotgun (WGS) entry which is preliminary data.</text>
</comment>
<dbReference type="InterPro" id="IPR036922">
    <property type="entry name" value="Rieske_2Fe-2S_sf"/>
</dbReference>
<dbReference type="EMBL" id="JABEQD010000012">
    <property type="protein sequence ID" value="MBB2169726.1"/>
    <property type="molecule type" value="Genomic_DNA"/>
</dbReference>
<dbReference type="PANTHER" id="PTHR43756:SF5">
    <property type="entry name" value="CHOLINE MONOOXYGENASE, CHLOROPLASTIC"/>
    <property type="match status" value="1"/>
</dbReference>
<dbReference type="GO" id="GO:0051213">
    <property type="term" value="F:dioxygenase activity"/>
    <property type="evidence" value="ECO:0007669"/>
    <property type="project" value="UniProtKB-KW"/>
</dbReference>
<dbReference type="Gene3D" id="3.90.380.10">
    <property type="entry name" value="Naphthalene 1,2-dioxygenase Alpha Subunit, Chain A, domain 1"/>
    <property type="match status" value="2"/>
</dbReference>
<dbReference type="PRINTS" id="PR00090">
    <property type="entry name" value="RNGDIOXGNASE"/>
</dbReference>
<reference evidence="8 9" key="1">
    <citation type="submission" date="2020-04" db="EMBL/GenBank/DDBJ databases">
        <title>Description of novel Gluconacetobacter.</title>
        <authorList>
            <person name="Sombolestani A."/>
        </authorList>
    </citation>
    <scope>NUCLEOTIDE SEQUENCE [LARGE SCALE GENOMIC DNA]</scope>
    <source>
        <strain evidence="8 9">LMG 27801</strain>
    </source>
</reference>
<name>A0A7W4IVC5_9PROT</name>
<keyword evidence="9" id="KW-1185">Reference proteome</keyword>
<evidence type="ECO:0000256" key="5">
    <source>
        <dbReference type="ARBA" id="ARBA00023004"/>
    </source>
</evidence>
<dbReference type="RefSeq" id="WP_182987223.1">
    <property type="nucleotide sequence ID" value="NZ_JABEQD010000012.1"/>
</dbReference>
<comment type="cofactor">
    <cofactor evidence="1">
        <name>Fe cation</name>
        <dbReference type="ChEBI" id="CHEBI:24875"/>
    </cofactor>
</comment>
<organism evidence="8 9">
    <name type="scientific">Gluconacetobacter aggeris</name>
    <dbReference type="NCBI Taxonomy" id="1286186"/>
    <lineage>
        <taxon>Bacteria</taxon>
        <taxon>Pseudomonadati</taxon>
        <taxon>Pseudomonadota</taxon>
        <taxon>Alphaproteobacteria</taxon>
        <taxon>Acetobacterales</taxon>
        <taxon>Acetobacteraceae</taxon>
        <taxon>Gluconacetobacter</taxon>
    </lineage>
</organism>
<evidence type="ECO:0000256" key="4">
    <source>
        <dbReference type="ARBA" id="ARBA00023002"/>
    </source>
</evidence>
<dbReference type="CDD" id="cd03469">
    <property type="entry name" value="Rieske_RO_Alpha_N"/>
    <property type="match status" value="1"/>
</dbReference>
<dbReference type="Gene3D" id="2.102.10.10">
    <property type="entry name" value="Rieske [2Fe-2S] iron-sulphur domain"/>
    <property type="match status" value="1"/>
</dbReference>
<evidence type="ECO:0000313" key="9">
    <source>
        <dbReference type="Proteomes" id="UP000559860"/>
    </source>
</evidence>
<dbReference type="PROSITE" id="PS51296">
    <property type="entry name" value="RIESKE"/>
    <property type="match status" value="1"/>
</dbReference>
<dbReference type="Proteomes" id="UP000559860">
    <property type="component" value="Unassembled WGS sequence"/>
</dbReference>
<dbReference type="Pfam" id="PF00848">
    <property type="entry name" value="Ring_hydroxyl_A"/>
    <property type="match status" value="1"/>
</dbReference>
<keyword evidence="6" id="KW-0411">Iron-sulfur</keyword>
<evidence type="ECO:0000256" key="1">
    <source>
        <dbReference type="ARBA" id="ARBA00001962"/>
    </source>
</evidence>
<evidence type="ECO:0000256" key="3">
    <source>
        <dbReference type="ARBA" id="ARBA00022723"/>
    </source>
</evidence>
<keyword evidence="2" id="KW-0001">2Fe-2S</keyword>
<dbReference type="InterPro" id="IPR017941">
    <property type="entry name" value="Rieske_2Fe-2S"/>
</dbReference>
<gene>
    <name evidence="8" type="ORF">HLH36_15450</name>
</gene>
<dbReference type="SUPFAM" id="SSF55961">
    <property type="entry name" value="Bet v1-like"/>
    <property type="match status" value="1"/>
</dbReference>
<evidence type="ECO:0000259" key="7">
    <source>
        <dbReference type="PROSITE" id="PS51296"/>
    </source>
</evidence>
<accession>A0A7W4IVC5</accession>
<evidence type="ECO:0000256" key="2">
    <source>
        <dbReference type="ARBA" id="ARBA00022714"/>
    </source>
</evidence>
<feature type="domain" description="Rieske" evidence="7">
    <location>
        <begin position="48"/>
        <end position="155"/>
    </location>
</feature>
<keyword evidence="4" id="KW-0560">Oxidoreductase</keyword>
<dbReference type="AlphaFoldDB" id="A0A7W4IVC5"/>
<protein>
    <submittedName>
        <fullName evidence="8">Aromatic ring-hydroxylating dioxygenase subunit alpha</fullName>
    </submittedName>
</protein>
<keyword evidence="8" id="KW-0223">Dioxygenase</keyword>
<proteinExistence type="predicted"/>
<dbReference type="InterPro" id="IPR001663">
    <property type="entry name" value="Rng_hydr_dOase-A"/>
</dbReference>
<keyword evidence="3" id="KW-0479">Metal-binding</keyword>
<dbReference type="InterPro" id="IPR015879">
    <property type="entry name" value="Ring_hydroxy_dOase_asu_C_dom"/>
</dbReference>
<dbReference type="GO" id="GO:0005506">
    <property type="term" value="F:iron ion binding"/>
    <property type="evidence" value="ECO:0007669"/>
    <property type="project" value="InterPro"/>
</dbReference>
<dbReference type="PANTHER" id="PTHR43756">
    <property type="entry name" value="CHOLINE MONOOXYGENASE, CHLOROPLASTIC"/>
    <property type="match status" value="1"/>
</dbReference>